<dbReference type="AlphaFoldDB" id="A0A1B7Y1T2"/>
<dbReference type="Proteomes" id="UP000092177">
    <property type="component" value="Unassembled WGS sequence"/>
</dbReference>
<evidence type="ECO:0000256" key="1">
    <source>
        <dbReference type="ARBA" id="ARBA00004170"/>
    </source>
</evidence>
<sequence length="362" mass="40339">MPATTEQPISKPHPNLRPVLYISVHVPKPAITRRHNDEKQPTPRNSHLRIPNDIPNLQYLAVLDLLTKETMAQDPRALLQKADKTLSSAGGGFSFFGGREDKYQNAADLYIQAANAFKMQKLNREAGQAFEKAAQVQTNNLKEPDDAANTLVDAFKAYRKDDPEAAVRCLDVAVNQYCAKGNFRRAAGHKEALGELFETELGDSKRALESYEAAAGWYEGDNAAALANKLWLKVADVASLEGDYYKAIENYEKVAAASINNNLMKYSVKDYFLRAGICHLATGDMVAARRAVEKYADMDPGFAQQREAMLLNDLLAAVEGGNQEEFTDKLFQYDQVSKLDKWKTTLLVRVKNAIEEPEDEFA</sequence>
<dbReference type="Gene3D" id="1.25.40.10">
    <property type="entry name" value="Tetratricopeptide repeat domain"/>
    <property type="match status" value="1"/>
</dbReference>
<accession>A0A1B7Y1T2</accession>
<keyword evidence="5 7" id="KW-0653">Protein transport</keyword>
<name>A0A1B7Y1T2_COLHI</name>
<evidence type="ECO:0000256" key="8">
    <source>
        <dbReference type="SAM" id="MobiDB-lite"/>
    </source>
</evidence>
<dbReference type="SUPFAM" id="SSF48452">
    <property type="entry name" value="TPR-like"/>
    <property type="match status" value="1"/>
</dbReference>
<dbReference type="InterPro" id="IPR011990">
    <property type="entry name" value="TPR-like_helical_dom_sf"/>
</dbReference>
<dbReference type="CDD" id="cd15832">
    <property type="entry name" value="SNAP"/>
    <property type="match status" value="1"/>
</dbReference>
<keyword evidence="10" id="KW-1185">Reference proteome</keyword>
<comment type="function">
    <text evidence="7">Required for vesicular transport between the endoplasmic reticulum and the Golgi apparatus.</text>
</comment>
<comment type="caution">
    <text evidence="9">The sequence shown here is derived from an EMBL/GenBank/DDBJ whole genome shotgun (WGS) entry which is preliminary data.</text>
</comment>
<protein>
    <submittedName>
        <fullName evidence="9">Alpha-soluble NSF attachment protein</fullName>
    </submittedName>
</protein>
<evidence type="ECO:0000256" key="5">
    <source>
        <dbReference type="ARBA" id="ARBA00022927"/>
    </source>
</evidence>
<organism evidence="9 10">
    <name type="scientific">Colletotrichum higginsianum (strain IMI 349063)</name>
    <name type="common">Crucifer anthracnose fungus</name>
    <dbReference type="NCBI Taxonomy" id="759273"/>
    <lineage>
        <taxon>Eukaryota</taxon>
        <taxon>Fungi</taxon>
        <taxon>Dikarya</taxon>
        <taxon>Ascomycota</taxon>
        <taxon>Pezizomycotina</taxon>
        <taxon>Sordariomycetes</taxon>
        <taxon>Hypocreomycetidae</taxon>
        <taxon>Glomerellales</taxon>
        <taxon>Glomerellaceae</taxon>
        <taxon>Colletotrichum</taxon>
        <taxon>Colletotrichum destructivum species complex</taxon>
    </lineage>
</organism>
<evidence type="ECO:0000313" key="9">
    <source>
        <dbReference type="EMBL" id="OBR05981.1"/>
    </source>
</evidence>
<reference evidence="10" key="1">
    <citation type="journal article" date="2017" name="BMC Genomics">
        <title>Gapless genome assembly of Colletotrichum higginsianum reveals chromosome structure and association of transposable elements with secondary metabolite gene clusters.</title>
        <authorList>
            <person name="Dallery J.-F."/>
            <person name="Lapalu N."/>
            <person name="Zampounis A."/>
            <person name="Pigne S."/>
            <person name="Luyten I."/>
            <person name="Amselem J."/>
            <person name="Wittenberg A.H.J."/>
            <person name="Zhou S."/>
            <person name="de Queiroz M.V."/>
            <person name="Robin G.P."/>
            <person name="Auger A."/>
            <person name="Hainaut M."/>
            <person name="Henrissat B."/>
            <person name="Kim K.-T."/>
            <person name="Lee Y.-H."/>
            <person name="Lespinet O."/>
            <person name="Schwartz D.C."/>
            <person name="Thon M.R."/>
            <person name="O'Connell R.J."/>
        </authorList>
    </citation>
    <scope>NUCLEOTIDE SEQUENCE [LARGE SCALE GENOMIC DNA]</scope>
    <source>
        <strain evidence="10">IMI 349063</strain>
    </source>
</reference>
<dbReference type="GeneID" id="28869182"/>
<evidence type="ECO:0000256" key="3">
    <source>
        <dbReference type="ARBA" id="ARBA00022448"/>
    </source>
</evidence>
<gene>
    <name evidence="9" type="ORF">CH63R_10101</name>
</gene>
<keyword evidence="3 7" id="KW-0813">Transport</keyword>
<dbReference type="GO" id="GO:0035494">
    <property type="term" value="P:SNARE complex disassembly"/>
    <property type="evidence" value="ECO:0007669"/>
    <property type="project" value="TreeGrafter"/>
</dbReference>
<comment type="subcellular location">
    <subcellularLocation>
        <location evidence="1 7">Membrane</location>
        <topology evidence="1 7">Peripheral membrane protein</topology>
    </subcellularLocation>
</comment>
<dbReference type="GO" id="GO:0031201">
    <property type="term" value="C:SNARE complex"/>
    <property type="evidence" value="ECO:0007669"/>
    <property type="project" value="TreeGrafter"/>
</dbReference>
<evidence type="ECO:0000256" key="2">
    <source>
        <dbReference type="ARBA" id="ARBA00010050"/>
    </source>
</evidence>
<dbReference type="FunFam" id="1.25.40.10:FF:000049">
    <property type="entry name" value="Alpha-soluble NSF attachment protein-like"/>
    <property type="match status" value="1"/>
</dbReference>
<dbReference type="PANTHER" id="PTHR13768">
    <property type="entry name" value="SOLUBLE NSF ATTACHMENT PROTEIN SNAP"/>
    <property type="match status" value="1"/>
</dbReference>
<dbReference type="InterPro" id="IPR000744">
    <property type="entry name" value="NSF_attach"/>
</dbReference>
<evidence type="ECO:0000256" key="6">
    <source>
        <dbReference type="ARBA" id="ARBA00023136"/>
    </source>
</evidence>
<dbReference type="GO" id="GO:0005483">
    <property type="term" value="F:soluble NSF attachment protein activity"/>
    <property type="evidence" value="ECO:0007669"/>
    <property type="project" value="UniProtKB-ARBA"/>
</dbReference>
<dbReference type="EMBL" id="LTAN01000007">
    <property type="protein sequence ID" value="OBR05981.1"/>
    <property type="molecule type" value="Genomic_DNA"/>
</dbReference>
<keyword evidence="4 7" id="KW-0931">ER-Golgi transport</keyword>
<dbReference type="GO" id="GO:0019905">
    <property type="term" value="F:syntaxin binding"/>
    <property type="evidence" value="ECO:0007669"/>
    <property type="project" value="TreeGrafter"/>
</dbReference>
<dbReference type="PRINTS" id="PR00448">
    <property type="entry name" value="NSFATTACHMNT"/>
</dbReference>
<dbReference type="RefSeq" id="XP_018154499.1">
    <property type="nucleotide sequence ID" value="XM_018305075.1"/>
</dbReference>
<evidence type="ECO:0000256" key="4">
    <source>
        <dbReference type="ARBA" id="ARBA00022892"/>
    </source>
</evidence>
<dbReference type="GO" id="GO:0005774">
    <property type="term" value="C:vacuolar membrane"/>
    <property type="evidence" value="ECO:0007669"/>
    <property type="project" value="TreeGrafter"/>
</dbReference>
<keyword evidence="6 7" id="KW-0472">Membrane</keyword>
<feature type="region of interest" description="Disordered" evidence="8">
    <location>
        <begin position="30"/>
        <end position="51"/>
    </location>
</feature>
<dbReference type="OrthoDB" id="9984275at2759"/>
<comment type="similarity">
    <text evidence="2 7">Belongs to the SNAP family.</text>
</comment>
<evidence type="ECO:0000313" key="10">
    <source>
        <dbReference type="Proteomes" id="UP000092177"/>
    </source>
</evidence>
<dbReference type="Pfam" id="PF14938">
    <property type="entry name" value="SNAP"/>
    <property type="match status" value="1"/>
</dbReference>
<evidence type="ECO:0000256" key="7">
    <source>
        <dbReference type="RuleBase" id="RU367013"/>
    </source>
</evidence>
<dbReference type="PANTHER" id="PTHR13768:SF8">
    <property type="entry name" value="ALPHA-SOLUBLE NSF ATTACHMENT PROTEIN"/>
    <property type="match status" value="1"/>
</dbReference>
<dbReference type="KEGG" id="chig:CH63R_10101"/>
<proteinExistence type="inferred from homology"/>
<dbReference type="VEuPathDB" id="FungiDB:CH63R_10101"/>
<dbReference type="GO" id="GO:0006886">
    <property type="term" value="P:intracellular protein transport"/>
    <property type="evidence" value="ECO:0007669"/>
    <property type="project" value="UniProtKB-UniRule"/>
</dbReference>